<dbReference type="EMBL" id="FXAM01000001">
    <property type="protein sequence ID" value="SMF96632.1"/>
    <property type="molecule type" value="Genomic_DNA"/>
</dbReference>
<evidence type="ECO:0000313" key="2">
    <source>
        <dbReference type="EMBL" id="SMF96632.1"/>
    </source>
</evidence>
<evidence type="ECO:0000256" key="1">
    <source>
        <dbReference type="SAM" id="SignalP"/>
    </source>
</evidence>
<dbReference type="OrthoDB" id="1364128at2"/>
<name>A0A1Y6D865_9GAMM</name>
<dbReference type="CDD" id="cd07821">
    <property type="entry name" value="PYR_PYL_RCAR_like"/>
    <property type="match status" value="1"/>
</dbReference>
<dbReference type="SUPFAM" id="SSF55961">
    <property type="entry name" value="Bet v1-like"/>
    <property type="match status" value="1"/>
</dbReference>
<dbReference type="Gene3D" id="3.30.530.20">
    <property type="match status" value="1"/>
</dbReference>
<dbReference type="RefSeq" id="WP_085215498.1">
    <property type="nucleotide sequence ID" value="NZ_FXAM01000001.1"/>
</dbReference>
<dbReference type="Proteomes" id="UP000192923">
    <property type="component" value="Unassembled WGS sequence"/>
</dbReference>
<keyword evidence="3" id="KW-1185">Reference proteome</keyword>
<dbReference type="PANTHER" id="PTHR39332">
    <property type="entry name" value="BLL4707 PROTEIN"/>
    <property type="match status" value="1"/>
</dbReference>
<dbReference type="InterPro" id="IPR023393">
    <property type="entry name" value="START-like_dom_sf"/>
</dbReference>
<accession>A0A1Y6D865</accession>
<dbReference type="InterPro" id="IPR019587">
    <property type="entry name" value="Polyketide_cyclase/dehydratase"/>
</dbReference>
<evidence type="ECO:0000313" key="3">
    <source>
        <dbReference type="Proteomes" id="UP000192923"/>
    </source>
</evidence>
<protein>
    <submittedName>
        <fullName evidence="2">MxaD protein</fullName>
    </submittedName>
</protein>
<reference evidence="2 3" key="1">
    <citation type="submission" date="2016-12" db="EMBL/GenBank/DDBJ databases">
        <authorList>
            <person name="Song W.-J."/>
            <person name="Kurnit D.M."/>
        </authorList>
    </citation>
    <scope>NUCLEOTIDE SEQUENCE [LARGE SCALE GENOMIC DNA]</scope>
    <source>
        <strain evidence="2 3">175</strain>
    </source>
</reference>
<dbReference type="STRING" id="1760988.SAMN02949497_4038"/>
<dbReference type="Pfam" id="PF10604">
    <property type="entry name" value="Polyketide_cyc2"/>
    <property type="match status" value="1"/>
</dbReference>
<feature type="signal peptide" evidence="1">
    <location>
        <begin position="1"/>
        <end position="22"/>
    </location>
</feature>
<dbReference type="AlphaFoldDB" id="A0A1Y6D865"/>
<gene>
    <name evidence="2" type="ORF">SAMN02949497_4038</name>
</gene>
<feature type="chain" id="PRO_5012170196" evidence="1">
    <location>
        <begin position="23"/>
        <end position="177"/>
    </location>
</feature>
<dbReference type="PANTHER" id="PTHR39332:SF7">
    <property type="entry name" value="SRPBCC FAMILY PROTEIN"/>
    <property type="match status" value="1"/>
</dbReference>
<organism evidence="2 3">
    <name type="scientific">Methylomagnum ishizawai</name>
    <dbReference type="NCBI Taxonomy" id="1760988"/>
    <lineage>
        <taxon>Bacteria</taxon>
        <taxon>Pseudomonadati</taxon>
        <taxon>Pseudomonadota</taxon>
        <taxon>Gammaproteobacteria</taxon>
        <taxon>Methylococcales</taxon>
        <taxon>Methylococcaceae</taxon>
        <taxon>Methylomagnum</taxon>
    </lineage>
</organism>
<proteinExistence type="predicted"/>
<keyword evidence="1" id="KW-0732">Signal</keyword>
<sequence>MLKLVRPVLAGVAYLAAFGAAAHGPTPQKVVETVEIAAPIDRVWQAVADFGGIAVWNPALKASEGNGNQPGAKRVLTFANGEKLEEDLDTYDPATHEYDYRMSRANTAALPASSYSVVFRLIPKDQGTQVEWKSRLYRGDTGNEPPPNLTDEAAVEAMRHFFQAGLNNLKARLEKAN</sequence>